<dbReference type="InterPro" id="IPR018964">
    <property type="entry name" value="Phage_phiJL001_Gp84_C"/>
</dbReference>
<feature type="domain" description="Bacteriophage phiJL001 Gp84 C-terminal" evidence="1">
    <location>
        <begin position="205"/>
        <end position="277"/>
    </location>
</feature>
<reference evidence="2 3" key="1">
    <citation type="submission" date="2019-06" db="EMBL/GenBank/DDBJ databases">
        <title>Lysobacter alkalisoli sp. nov. isolated from saline soil.</title>
        <authorList>
            <person name="Sun J.-Q."/>
            <person name="Xu L."/>
        </authorList>
    </citation>
    <scope>NUCLEOTIDE SEQUENCE [LARGE SCALE GENOMIC DNA]</scope>
    <source>
        <strain evidence="2 3">JCM 31130</strain>
    </source>
</reference>
<dbReference type="Proteomes" id="UP000318212">
    <property type="component" value="Unassembled WGS sequence"/>
</dbReference>
<evidence type="ECO:0000313" key="3">
    <source>
        <dbReference type="Proteomes" id="UP000318212"/>
    </source>
</evidence>
<dbReference type="Pfam" id="PF09356">
    <property type="entry name" value="Phage_BR0599"/>
    <property type="match status" value="1"/>
</dbReference>
<sequence length="286" mass="31123">MFEDLELSRFFGRKVALYLFKRGAVERRFTSRDRDLTIGGETYVAAGGISHSEIRQTAASPQKNQLTVTVPYRMDPDAADLPVTQVLGDWFNPYPPGERVLVTVMTTHLGDPDEQVNVEWLGRVLGPKFTDTTLELACDPSYRNARTSGRQARIGRNCDVPVYSQGEGMCNLDKAAHEVPATLTAVAGLALTAPEFAAAPRNLGGGFIEWTRLDGLTERRTIWSHVGDTVVVNFGAADLAIGLDVSAYPGCAHNSEACDSYGNGANYPGYRNLPTSDPLPRSQAWG</sequence>
<comment type="caution">
    <text evidence="2">The sequence shown here is derived from an EMBL/GenBank/DDBJ whole genome shotgun (WGS) entry which is preliminary data.</text>
</comment>
<proteinExistence type="predicted"/>
<dbReference type="AlphaFoldDB" id="A0A508AQM7"/>
<dbReference type="EMBL" id="VICE01000014">
    <property type="protein sequence ID" value="TQD51243.1"/>
    <property type="molecule type" value="Genomic_DNA"/>
</dbReference>
<accession>A0A508AQM7</accession>
<dbReference type="RefSeq" id="WP_141517133.1">
    <property type="nucleotide sequence ID" value="NZ_VICE01000014.1"/>
</dbReference>
<dbReference type="OrthoDB" id="6872689at2"/>
<protein>
    <submittedName>
        <fullName evidence="2">DUF2163 domain-containing protein</fullName>
    </submittedName>
</protein>
<organism evidence="2 3">
    <name type="scientific">Marilutibacter aestuarii</name>
    <dbReference type="NCBI Taxonomy" id="1706195"/>
    <lineage>
        <taxon>Bacteria</taxon>
        <taxon>Pseudomonadati</taxon>
        <taxon>Pseudomonadota</taxon>
        <taxon>Gammaproteobacteria</taxon>
        <taxon>Lysobacterales</taxon>
        <taxon>Lysobacteraceae</taxon>
        <taxon>Marilutibacter</taxon>
    </lineage>
</organism>
<gene>
    <name evidence="2" type="ORF">FKV25_02085</name>
</gene>
<name>A0A508AQM7_9GAMM</name>
<evidence type="ECO:0000259" key="1">
    <source>
        <dbReference type="Pfam" id="PF09356"/>
    </source>
</evidence>
<keyword evidence="3" id="KW-1185">Reference proteome</keyword>
<evidence type="ECO:0000313" key="2">
    <source>
        <dbReference type="EMBL" id="TQD51243.1"/>
    </source>
</evidence>